<evidence type="ECO:0000313" key="3">
    <source>
        <dbReference type="Proteomes" id="UP001597568"/>
    </source>
</evidence>
<comment type="caution">
    <text evidence="2">The sequence shown here is derived from an EMBL/GenBank/DDBJ whole genome shotgun (WGS) entry which is preliminary data.</text>
</comment>
<dbReference type="NCBIfam" id="TIGR00254">
    <property type="entry name" value="GGDEF"/>
    <property type="match status" value="1"/>
</dbReference>
<evidence type="ECO:0000313" key="2">
    <source>
        <dbReference type="EMBL" id="MFD2867283.1"/>
    </source>
</evidence>
<dbReference type="Gene3D" id="3.30.70.270">
    <property type="match status" value="1"/>
</dbReference>
<dbReference type="InterPro" id="IPR043128">
    <property type="entry name" value="Rev_trsase/Diguanyl_cyclase"/>
</dbReference>
<reference evidence="3" key="1">
    <citation type="journal article" date="2019" name="Int. J. Syst. Evol. Microbiol.">
        <title>The Global Catalogue of Microorganisms (GCM) 10K type strain sequencing project: providing services to taxonomists for standard genome sequencing and annotation.</title>
        <authorList>
            <consortium name="The Broad Institute Genomics Platform"/>
            <consortium name="The Broad Institute Genome Sequencing Center for Infectious Disease"/>
            <person name="Wu L."/>
            <person name="Ma J."/>
        </authorList>
    </citation>
    <scope>NUCLEOTIDE SEQUENCE [LARGE SCALE GENOMIC DNA]</scope>
    <source>
        <strain evidence="3">KCTC 33522</strain>
    </source>
</reference>
<name>A0ABW5XWA5_9BACL</name>
<dbReference type="InterPro" id="IPR000160">
    <property type="entry name" value="GGDEF_dom"/>
</dbReference>
<dbReference type="Proteomes" id="UP001597568">
    <property type="component" value="Unassembled WGS sequence"/>
</dbReference>
<feature type="domain" description="GGDEF" evidence="1">
    <location>
        <begin position="329"/>
        <end position="463"/>
    </location>
</feature>
<dbReference type="Pfam" id="PF00990">
    <property type="entry name" value="GGDEF"/>
    <property type="match status" value="1"/>
</dbReference>
<dbReference type="EC" id="2.7.7.65" evidence="2"/>
<dbReference type="GO" id="GO:0052621">
    <property type="term" value="F:diguanylate cyclase activity"/>
    <property type="evidence" value="ECO:0007669"/>
    <property type="project" value="UniProtKB-EC"/>
</dbReference>
<sequence length="463" mass="55039">MEKLFTLEEQQRKFLLAQQSFKDGDYHIAEPLFRLVIESAFQHEDYDMYVSAMVWLERILINTSRMSEVYPYIILVNPLIEKYGYEEIKERHELSCIIFNAYNRIGQPQEAYKKLLQEVSQKQYTDLTCAVANNLMYHFVDTGEYQEGLRLYYQMRPLYEKNNSISRMARYMFWIYSFELLYLNKDYEECQRILIWLKERDIIVDSFYFMYPICQALLEMRMGSIDQALIYFDDGLAQTVDLMSIKFELNLVIDVLKENERYKDVIKYQSILIDLLNEHYDFENSSERTTIIQNFSRQFYESQLYVDQLTKVQNRNFYEDLLKKQQQVKNYTLFVLDIDRFKLINGTYGHAVGDEAIKFVADRLKSWNPKHDISIVRYGGDEFIGLIPYGYEVVEEDIKELHKKLMQTPFKVADIETFSLSVSIGVAYTAGRYQLIDQLFRVADAAIYEAKVNRGQVVVKSIE</sequence>
<dbReference type="SMART" id="SM00267">
    <property type="entry name" value="GGDEF"/>
    <property type="match status" value="1"/>
</dbReference>
<dbReference type="EMBL" id="JBHUOR010000008">
    <property type="protein sequence ID" value="MFD2867283.1"/>
    <property type="molecule type" value="Genomic_DNA"/>
</dbReference>
<dbReference type="CDD" id="cd01949">
    <property type="entry name" value="GGDEF"/>
    <property type="match status" value="1"/>
</dbReference>
<dbReference type="RefSeq" id="WP_380146615.1">
    <property type="nucleotide sequence ID" value="NZ_JBHUOR010000008.1"/>
</dbReference>
<organism evidence="2 3">
    <name type="scientific">Kurthia populi</name>
    <dbReference type="NCBI Taxonomy" id="1562132"/>
    <lineage>
        <taxon>Bacteria</taxon>
        <taxon>Bacillati</taxon>
        <taxon>Bacillota</taxon>
        <taxon>Bacilli</taxon>
        <taxon>Bacillales</taxon>
        <taxon>Caryophanaceae</taxon>
        <taxon>Kurthia</taxon>
    </lineage>
</organism>
<accession>A0ABW5XWA5</accession>
<keyword evidence="2" id="KW-0808">Transferase</keyword>
<evidence type="ECO:0000259" key="1">
    <source>
        <dbReference type="PROSITE" id="PS50887"/>
    </source>
</evidence>
<dbReference type="PANTHER" id="PTHR45138">
    <property type="entry name" value="REGULATORY COMPONENTS OF SENSORY TRANSDUCTION SYSTEM"/>
    <property type="match status" value="1"/>
</dbReference>
<dbReference type="InterPro" id="IPR029787">
    <property type="entry name" value="Nucleotide_cyclase"/>
</dbReference>
<dbReference type="InterPro" id="IPR050469">
    <property type="entry name" value="Diguanylate_Cyclase"/>
</dbReference>
<gene>
    <name evidence="2" type="ORF">ACFSY7_01960</name>
</gene>
<dbReference type="PROSITE" id="PS50887">
    <property type="entry name" value="GGDEF"/>
    <property type="match status" value="1"/>
</dbReference>
<dbReference type="PANTHER" id="PTHR45138:SF9">
    <property type="entry name" value="DIGUANYLATE CYCLASE DGCM-RELATED"/>
    <property type="match status" value="1"/>
</dbReference>
<keyword evidence="2" id="KW-0548">Nucleotidyltransferase</keyword>
<protein>
    <submittedName>
        <fullName evidence="2">GGDEF domain-containing protein</fullName>
        <ecNumber evidence="2">2.7.7.65</ecNumber>
    </submittedName>
</protein>
<dbReference type="SUPFAM" id="SSF55073">
    <property type="entry name" value="Nucleotide cyclase"/>
    <property type="match status" value="1"/>
</dbReference>
<keyword evidence="3" id="KW-1185">Reference proteome</keyword>
<proteinExistence type="predicted"/>